<dbReference type="Pfam" id="PF02984">
    <property type="entry name" value="Cyclin_C"/>
    <property type="match status" value="1"/>
</dbReference>
<feature type="domain" description="Cyclin-like" evidence="6">
    <location>
        <begin position="246"/>
        <end position="330"/>
    </location>
</feature>
<evidence type="ECO:0000259" key="6">
    <source>
        <dbReference type="SMART" id="SM00385"/>
    </source>
</evidence>
<dbReference type="GO" id="GO:0016538">
    <property type="term" value="F:cyclin-dependent protein serine/threonine kinase regulator activity"/>
    <property type="evidence" value="ECO:0007669"/>
    <property type="project" value="UniProtKB-ARBA"/>
</dbReference>
<dbReference type="InterPro" id="IPR004367">
    <property type="entry name" value="Cyclin_C-dom"/>
</dbReference>
<keyword evidence="2 4" id="KW-0195">Cyclin</keyword>
<proteinExistence type="inferred from homology"/>
<feature type="compositionally biased region" description="Low complexity" evidence="5">
    <location>
        <begin position="80"/>
        <end position="92"/>
    </location>
</feature>
<dbReference type="Proteomes" id="UP000092321">
    <property type="component" value="Unassembled WGS sequence"/>
</dbReference>
<comment type="similarity">
    <text evidence="4">Belongs to the cyclin family.</text>
</comment>
<dbReference type="OrthoDB" id="5590282at2759"/>
<dbReference type="InterPro" id="IPR036915">
    <property type="entry name" value="Cyclin-like_sf"/>
</dbReference>
<evidence type="ECO:0000256" key="4">
    <source>
        <dbReference type="RuleBase" id="RU000383"/>
    </source>
</evidence>
<keyword evidence="8" id="KW-1185">Reference proteome</keyword>
<dbReference type="InterPro" id="IPR013763">
    <property type="entry name" value="Cyclin-like_dom"/>
</dbReference>
<evidence type="ECO:0000256" key="5">
    <source>
        <dbReference type="SAM" id="MobiDB-lite"/>
    </source>
</evidence>
<gene>
    <name evidence="7" type="ORF">HANVADRAFT_53108</name>
</gene>
<name>A0A1B7TCP4_9ASCO</name>
<evidence type="ECO:0000256" key="1">
    <source>
        <dbReference type="ARBA" id="ARBA00022618"/>
    </source>
</evidence>
<dbReference type="AlphaFoldDB" id="A0A1B7TCP4"/>
<evidence type="ECO:0000313" key="7">
    <source>
        <dbReference type="EMBL" id="OBA26504.1"/>
    </source>
</evidence>
<dbReference type="InterPro" id="IPR048258">
    <property type="entry name" value="Cyclins_cyclin-box"/>
</dbReference>
<evidence type="ECO:0000256" key="3">
    <source>
        <dbReference type="ARBA" id="ARBA00023306"/>
    </source>
</evidence>
<feature type="region of interest" description="Disordered" evidence="5">
    <location>
        <begin position="76"/>
        <end position="103"/>
    </location>
</feature>
<dbReference type="GO" id="GO:0051301">
    <property type="term" value="P:cell division"/>
    <property type="evidence" value="ECO:0007669"/>
    <property type="project" value="UniProtKB-KW"/>
</dbReference>
<reference evidence="8" key="1">
    <citation type="journal article" date="2016" name="Proc. Natl. Acad. Sci. U.S.A.">
        <title>Comparative genomics of biotechnologically important yeasts.</title>
        <authorList>
            <person name="Riley R."/>
            <person name="Haridas S."/>
            <person name="Wolfe K.H."/>
            <person name="Lopes M.R."/>
            <person name="Hittinger C.T."/>
            <person name="Goeker M."/>
            <person name="Salamov A.A."/>
            <person name="Wisecaver J.H."/>
            <person name="Long T.M."/>
            <person name="Calvey C.H."/>
            <person name="Aerts A.L."/>
            <person name="Barry K.W."/>
            <person name="Choi C."/>
            <person name="Clum A."/>
            <person name="Coughlan A.Y."/>
            <person name="Deshpande S."/>
            <person name="Douglass A.P."/>
            <person name="Hanson S.J."/>
            <person name="Klenk H.-P."/>
            <person name="LaButti K.M."/>
            <person name="Lapidus A."/>
            <person name="Lindquist E.A."/>
            <person name="Lipzen A.M."/>
            <person name="Meier-Kolthoff J.P."/>
            <person name="Ohm R.A."/>
            <person name="Otillar R.P."/>
            <person name="Pangilinan J.L."/>
            <person name="Peng Y."/>
            <person name="Rokas A."/>
            <person name="Rosa C.A."/>
            <person name="Scheuner C."/>
            <person name="Sibirny A.A."/>
            <person name="Slot J.C."/>
            <person name="Stielow J.B."/>
            <person name="Sun H."/>
            <person name="Kurtzman C.P."/>
            <person name="Blackwell M."/>
            <person name="Grigoriev I.V."/>
            <person name="Jeffries T.W."/>
        </authorList>
    </citation>
    <scope>NUCLEOTIDE SEQUENCE [LARGE SCALE GENOMIC DNA]</scope>
    <source>
        <strain evidence="8">NRRL Y-1626</strain>
    </source>
</reference>
<protein>
    <recommendedName>
        <fullName evidence="6">Cyclin-like domain-containing protein</fullName>
    </recommendedName>
</protein>
<accession>A0A1B7TCP4</accession>
<keyword evidence="3" id="KW-0131">Cell cycle</keyword>
<dbReference type="InterPro" id="IPR006671">
    <property type="entry name" value="Cyclin_N"/>
</dbReference>
<dbReference type="InterPro" id="IPR039361">
    <property type="entry name" value="Cyclin"/>
</dbReference>
<dbReference type="PANTHER" id="PTHR10177">
    <property type="entry name" value="CYCLINS"/>
    <property type="match status" value="1"/>
</dbReference>
<organism evidence="7 8">
    <name type="scientific">Hanseniaspora valbyensis NRRL Y-1626</name>
    <dbReference type="NCBI Taxonomy" id="766949"/>
    <lineage>
        <taxon>Eukaryota</taxon>
        <taxon>Fungi</taxon>
        <taxon>Dikarya</taxon>
        <taxon>Ascomycota</taxon>
        <taxon>Saccharomycotina</taxon>
        <taxon>Saccharomycetes</taxon>
        <taxon>Saccharomycodales</taxon>
        <taxon>Saccharomycodaceae</taxon>
        <taxon>Hanseniaspora</taxon>
    </lineage>
</organism>
<dbReference type="FunFam" id="1.10.472.10:FF:000001">
    <property type="entry name" value="G2/mitotic-specific cyclin"/>
    <property type="match status" value="1"/>
</dbReference>
<dbReference type="GO" id="GO:0044772">
    <property type="term" value="P:mitotic cell cycle phase transition"/>
    <property type="evidence" value="ECO:0007669"/>
    <property type="project" value="UniProtKB-ARBA"/>
</dbReference>
<dbReference type="Pfam" id="PF00134">
    <property type="entry name" value="Cyclin_N"/>
    <property type="match status" value="1"/>
</dbReference>
<evidence type="ECO:0000313" key="8">
    <source>
        <dbReference type="Proteomes" id="UP000092321"/>
    </source>
</evidence>
<sequence length="547" mass="62756">MSEDKVDFYVEQDIREPLANKGSLYNMHPSNNKNSAKQLLNAVEIVELNSISGESCGTGGATTLLNTSLYSSSVPKKQHNATNINSNNNNNNGLQSSPPKSYDFVEYRSGKKRKLEPYGDENLVCNNEVIESNTSVIYSSNRKRQLQNHSNPHNFLLNSDFFFSENQTTNFTPEKEDNKYTIASFDEKEHAVVEDDTLQLTEYQEDIFESLFLLEDDYTPEINPCMVDRQEYINFIKPSMRAILIDWLLQVHISFKLAKETLFQAISLMDRYLAVNKVTLKKLQLLAITCLFTAAKFEEVKLPKLSKYCYMTDNAYTNAQMIEAEMAILKDLEFKVSLPGPLNFLIRFLKTVKNEIMDDLSGGSERESIFYSAAESSSIETMDLLTKESSQKSEEKMKDDYDHDMIDLIGQYLLEAAITSPKFIHYKHSYLAAMVLYIVRMMYHESYSQINTFIKQEQADNENCSFKFDIFDKKIDTIWTDDIVSMTNGVVEDSFLKESVEVLIQELVSPSTKLPTLNSKWDVTVGKCVKNWCREVYSLCEEQVDVV</sequence>
<evidence type="ECO:0000256" key="2">
    <source>
        <dbReference type="ARBA" id="ARBA00023127"/>
    </source>
</evidence>
<dbReference type="SUPFAM" id="SSF47954">
    <property type="entry name" value="Cyclin-like"/>
    <property type="match status" value="2"/>
</dbReference>
<dbReference type="PROSITE" id="PS00292">
    <property type="entry name" value="CYCLINS"/>
    <property type="match status" value="1"/>
</dbReference>
<comment type="caution">
    <text evidence="7">The sequence shown here is derived from an EMBL/GenBank/DDBJ whole genome shotgun (WGS) entry which is preliminary data.</text>
</comment>
<dbReference type="SMART" id="SM00385">
    <property type="entry name" value="CYCLIN"/>
    <property type="match status" value="1"/>
</dbReference>
<dbReference type="Gene3D" id="1.10.472.10">
    <property type="entry name" value="Cyclin-like"/>
    <property type="match status" value="1"/>
</dbReference>
<keyword evidence="1" id="KW-0132">Cell division</keyword>
<dbReference type="EMBL" id="LXPE01000017">
    <property type="protein sequence ID" value="OBA26504.1"/>
    <property type="molecule type" value="Genomic_DNA"/>
</dbReference>